<feature type="transmembrane region" description="Helical" evidence="1">
    <location>
        <begin position="6"/>
        <end position="25"/>
    </location>
</feature>
<keyword evidence="1" id="KW-1133">Transmembrane helix</keyword>
<name>A0A022KUQ8_9MICO</name>
<dbReference type="InterPro" id="IPR019675">
    <property type="entry name" value="DUF2550"/>
</dbReference>
<dbReference type="OrthoDB" id="4793422at2"/>
<keyword evidence="3" id="KW-1185">Reference proteome</keyword>
<accession>A0A022KUQ8</accession>
<evidence type="ECO:0000256" key="1">
    <source>
        <dbReference type="SAM" id="Phobius"/>
    </source>
</evidence>
<protein>
    <recommendedName>
        <fullName evidence="4">DUF2550 family protein</fullName>
    </recommendedName>
</protein>
<evidence type="ECO:0000313" key="2">
    <source>
        <dbReference type="EMBL" id="EYT48209.1"/>
    </source>
</evidence>
<dbReference type="EMBL" id="AORC01000017">
    <property type="protein sequence ID" value="EYT48209.1"/>
    <property type="molecule type" value="Genomic_DNA"/>
</dbReference>
<proteinExistence type="predicted"/>
<dbReference type="STRING" id="1249481.D641_0112865"/>
<keyword evidence="1" id="KW-0812">Transmembrane</keyword>
<dbReference type="Pfam" id="PF10739">
    <property type="entry name" value="DUF2550"/>
    <property type="match status" value="1"/>
</dbReference>
<reference evidence="2 3" key="1">
    <citation type="journal article" date="2013" name="Genome Announc.">
        <title>Draft genome sequence of an Actinobacterium, Brachybacterium muris strain UCD-AY4.</title>
        <authorList>
            <person name="Lo J.R."/>
            <person name="Lang J.M."/>
            <person name="Darling A.E."/>
            <person name="Eisen J.A."/>
            <person name="Coil D.A."/>
        </authorList>
    </citation>
    <scope>NUCLEOTIDE SEQUENCE [LARGE SCALE GENOMIC DNA]</scope>
    <source>
        <strain evidence="2 3">UCD-AY4</strain>
    </source>
</reference>
<dbReference type="AlphaFoldDB" id="A0A022KUQ8"/>
<evidence type="ECO:0000313" key="3">
    <source>
        <dbReference type="Proteomes" id="UP000019754"/>
    </source>
</evidence>
<evidence type="ECO:0008006" key="4">
    <source>
        <dbReference type="Google" id="ProtNLM"/>
    </source>
</evidence>
<organism evidence="2 3">
    <name type="scientific">Brachybacterium muris UCD-AY4</name>
    <dbReference type="NCBI Taxonomy" id="1249481"/>
    <lineage>
        <taxon>Bacteria</taxon>
        <taxon>Bacillati</taxon>
        <taxon>Actinomycetota</taxon>
        <taxon>Actinomycetes</taxon>
        <taxon>Micrococcales</taxon>
        <taxon>Dermabacteraceae</taxon>
        <taxon>Brachybacterium</taxon>
    </lineage>
</organism>
<dbReference type="Proteomes" id="UP000019754">
    <property type="component" value="Unassembled WGS sequence"/>
</dbReference>
<dbReference type="RefSeq" id="WP_017823910.1">
    <property type="nucleotide sequence ID" value="NZ_AORC01000017.1"/>
</dbReference>
<keyword evidence="1" id="KW-0472">Membrane</keyword>
<comment type="caution">
    <text evidence="2">The sequence shown here is derived from an EMBL/GenBank/DDBJ whole genome shotgun (WGS) entry which is preliminary data.</text>
</comment>
<gene>
    <name evidence="2" type="ORF">D641_0112865</name>
</gene>
<dbReference type="HOGENOM" id="CLU_122300_1_0_11"/>
<sequence>MNDLSIPVLLVGIGVLFVVLAVAVIGRQLFVSRQRGAFDCTLRRRGLTGPESWQRGLMRFGTDRVRWFRAFSMRLSPSAVIHRRDIAEMDRERLPAQVPGDEDSCLVVFHLRDGQEIQAIVDLSAGAALNSWWESAPTGMVIGDAD</sequence>